<dbReference type="eggNOG" id="ENOG5033NVZ">
    <property type="taxonomic scope" value="Bacteria"/>
</dbReference>
<comment type="caution">
    <text evidence="4">The sequence shown here is derived from an EMBL/GenBank/DDBJ whole genome shotgun (WGS) entry which is preliminary data.</text>
</comment>
<organism evidence="4 5">
    <name type="scientific">Mobilicoccus pelagius NBRC 104925</name>
    <dbReference type="NCBI Taxonomy" id="1089455"/>
    <lineage>
        <taxon>Bacteria</taxon>
        <taxon>Bacillati</taxon>
        <taxon>Actinomycetota</taxon>
        <taxon>Actinomycetes</taxon>
        <taxon>Micrococcales</taxon>
        <taxon>Dermatophilaceae</taxon>
        <taxon>Mobilicoccus</taxon>
    </lineage>
</organism>
<protein>
    <recommendedName>
        <fullName evidence="3">DUF4352 domain-containing protein</fullName>
    </recommendedName>
</protein>
<accession>H5UQV7</accession>
<evidence type="ECO:0000313" key="5">
    <source>
        <dbReference type="Proteomes" id="UP000004367"/>
    </source>
</evidence>
<keyword evidence="2" id="KW-0812">Transmembrane</keyword>
<dbReference type="Pfam" id="PF11611">
    <property type="entry name" value="DUF4352"/>
    <property type="match status" value="1"/>
</dbReference>
<keyword evidence="5" id="KW-1185">Reference proteome</keyword>
<dbReference type="Gene3D" id="2.60.40.1240">
    <property type="match status" value="1"/>
</dbReference>
<feature type="transmembrane region" description="Helical" evidence="2">
    <location>
        <begin position="73"/>
        <end position="94"/>
    </location>
</feature>
<evidence type="ECO:0000256" key="1">
    <source>
        <dbReference type="ARBA" id="ARBA00022729"/>
    </source>
</evidence>
<dbReference type="Proteomes" id="UP000004367">
    <property type="component" value="Unassembled WGS sequence"/>
</dbReference>
<keyword evidence="2" id="KW-1133">Transmembrane helix</keyword>
<dbReference type="STRING" id="1089455.MOPEL_060_00320"/>
<name>H5UQV7_9MICO</name>
<dbReference type="InterPro" id="IPR029051">
    <property type="entry name" value="DUF4352"/>
</dbReference>
<evidence type="ECO:0000259" key="3">
    <source>
        <dbReference type="Pfam" id="PF11611"/>
    </source>
</evidence>
<proteinExistence type="predicted"/>
<feature type="transmembrane region" description="Helical" evidence="2">
    <location>
        <begin position="28"/>
        <end position="61"/>
    </location>
</feature>
<evidence type="ECO:0000256" key="2">
    <source>
        <dbReference type="SAM" id="Phobius"/>
    </source>
</evidence>
<dbReference type="EMBL" id="BAFE01000043">
    <property type="protein sequence ID" value="GAB48115.1"/>
    <property type="molecule type" value="Genomic_DNA"/>
</dbReference>
<reference evidence="4 5" key="1">
    <citation type="submission" date="2012-02" db="EMBL/GenBank/DDBJ databases">
        <title>Whole genome shotgun sequence of Mobilicoccus pelagius NBRC 104925.</title>
        <authorList>
            <person name="Yoshida Y."/>
            <person name="Hosoyama A."/>
            <person name="Tsuchikane K."/>
            <person name="Katsumata H."/>
            <person name="Yamazaki S."/>
            <person name="Fujita N."/>
        </authorList>
    </citation>
    <scope>NUCLEOTIDE SEQUENCE [LARGE SCALE GENOMIC DNA]</scope>
    <source>
        <strain evidence="4 5">NBRC 104925</strain>
    </source>
</reference>
<dbReference type="InterPro" id="IPR029050">
    <property type="entry name" value="Immunoprotect_excell_Ig-like"/>
</dbReference>
<feature type="domain" description="DUF4352" evidence="3">
    <location>
        <begin position="143"/>
        <end position="254"/>
    </location>
</feature>
<sequence>MTTVAHRPTPVRVPVPQDHHNGLGIAGLVLGIIGALVCAIPLIGLLGVPLALVALVLSLLGVMRAHSGAASNFGIAAAGLVLSVAALGFASFWFSAAMLSGIDPTGASTEDVMPLAFGTFTESETGSSAIRTVPKGEDLVVGGMLSSGKASFVVDDFAPTVKGTDSWMVPSPGNKYVAAHVSVENLGKGTYENISWIGAKVYSSDGQGYPSFPLVASNRGPALPDTIDLKPDSKVDGWLVFEVPADATVSSVVLDDAEWTL</sequence>
<gene>
    <name evidence="4" type="ORF">MOPEL_060_00320</name>
</gene>
<dbReference type="RefSeq" id="WP_009482013.1">
    <property type="nucleotide sequence ID" value="NZ_BAFE01000043.1"/>
</dbReference>
<keyword evidence="1" id="KW-0732">Signal</keyword>
<keyword evidence="2" id="KW-0472">Membrane</keyword>
<evidence type="ECO:0000313" key="4">
    <source>
        <dbReference type="EMBL" id="GAB48115.1"/>
    </source>
</evidence>
<dbReference type="AlphaFoldDB" id="H5UQV7"/>